<dbReference type="GO" id="GO:0016020">
    <property type="term" value="C:membrane"/>
    <property type="evidence" value="ECO:0007669"/>
    <property type="project" value="InterPro"/>
</dbReference>
<dbReference type="PANTHER" id="PTHR47555:SF2">
    <property type="entry name" value="N-ACETYLGLUCOSAMINYL TRANSFERASE COMPONENT FAMILY PROTEIN _ GPI1 FAMILY PROTEIN"/>
    <property type="match status" value="1"/>
</dbReference>
<accession>A0A2P5D289</accession>
<evidence type="ECO:0000313" key="4">
    <source>
        <dbReference type="Proteomes" id="UP000237000"/>
    </source>
</evidence>
<comment type="caution">
    <text evidence="3">The sequence shown here is derived from an EMBL/GenBank/DDBJ whole genome shotgun (WGS) entry which is preliminary data.</text>
</comment>
<feature type="transmembrane region" description="Helical" evidence="2">
    <location>
        <begin position="311"/>
        <end position="335"/>
    </location>
</feature>
<dbReference type="GO" id="GO:0006506">
    <property type="term" value="P:GPI anchor biosynthetic process"/>
    <property type="evidence" value="ECO:0007669"/>
    <property type="project" value="InterPro"/>
</dbReference>
<feature type="transmembrane region" description="Helical" evidence="2">
    <location>
        <begin position="601"/>
        <end position="626"/>
    </location>
</feature>
<keyword evidence="4" id="KW-1185">Reference proteome</keyword>
<dbReference type="PANTHER" id="PTHR47555">
    <property type="entry name" value="N-ACETYLGLUCOSAMINYL TRANSFERASE COMPONENT FAMILY PROTEIN / GPI1 FAMILY PROTEIN"/>
    <property type="match status" value="1"/>
</dbReference>
<keyword evidence="3" id="KW-0808">Transferase</keyword>
<dbReference type="FunCoup" id="A0A2P5D289">
    <property type="interactions" value="398"/>
</dbReference>
<dbReference type="AlphaFoldDB" id="A0A2P5D289"/>
<feature type="region of interest" description="Disordered" evidence="1">
    <location>
        <begin position="33"/>
        <end position="55"/>
    </location>
</feature>
<proteinExistence type="predicted"/>
<dbReference type="GO" id="GO:0016740">
    <property type="term" value="F:transferase activity"/>
    <property type="evidence" value="ECO:0007669"/>
    <property type="project" value="UniProtKB-KW"/>
</dbReference>
<dbReference type="STRING" id="63057.A0A2P5D289"/>
<dbReference type="EMBL" id="JXTC01000304">
    <property type="protein sequence ID" value="PON67404.1"/>
    <property type="molecule type" value="Genomic_DNA"/>
</dbReference>
<gene>
    <name evidence="3" type="ORF">TorRG33x02_264450</name>
</gene>
<evidence type="ECO:0000313" key="3">
    <source>
        <dbReference type="EMBL" id="PON67404.1"/>
    </source>
</evidence>
<dbReference type="InterPro" id="IPR007720">
    <property type="entry name" value="PigQ/GPI1"/>
</dbReference>
<evidence type="ECO:0000256" key="1">
    <source>
        <dbReference type="SAM" id="MobiDB-lite"/>
    </source>
</evidence>
<feature type="transmembrane region" description="Helical" evidence="2">
    <location>
        <begin position="570"/>
        <end position="595"/>
    </location>
</feature>
<reference evidence="4" key="1">
    <citation type="submission" date="2016-06" db="EMBL/GenBank/DDBJ databases">
        <title>Parallel loss of symbiosis genes in relatives of nitrogen-fixing non-legume Parasponia.</title>
        <authorList>
            <person name="Van Velzen R."/>
            <person name="Holmer R."/>
            <person name="Bu F."/>
            <person name="Rutten L."/>
            <person name="Van Zeijl A."/>
            <person name="Liu W."/>
            <person name="Santuari L."/>
            <person name="Cao Q."/>
            <person name="Sharma T."/>
            <person name="Shen D."/>
            <person name="Roswanjaya Y."/>
            <person name="Wardhani T."/>
            <person name="Kalhor M.S."/>
            <person name="Jansen J."/>
            <person name="Van den Hoogen J."/>
            <person name="Gungor B."/>
            <person name="Hartog M."/>
            <person name="Hontelez J."/>
            <person name="Verver J."/>
            <person name="Yang W.-C."/>
            <person name="Schijlen E."/>
            <person name="Repin R."/>
            <person name="Schilthuizen M."/>
            <person name="Schranz E."/>
            <person name="Heidstra R."/>
            <person name="Miyata K."/>
            <person name="Fedorova E."/>
            <person name="Kohlen W."/>
            <person name="Bisseling T."/>
            <person name="Smit S."/>
            <person name="Geurts R."/>
        </authorList>
    </citation>
    <scope>NUCLEOTIDE SEQUENCE [LARGE SCALE GENOMIC DNA]</scope>
    <source>
        <strain evidence="4">cv. RG33-2</strain>
    </source>
</reference>
<protein>
    <submittedName>
        <fullName evidence="3">N-acetylglucosaminyl transferase component</fullName>
    </submittedName>
</protein>
<feature type="transmembrane region" description="Helical" evidence="2">
    <location>
        <begin position="525"/>
        <end position="549"/>
    </location>
</feature>
<dbReference type="OrthoDB" id="70250at2759"/>
<dbReference type="InParanoid" id="A0A2P5D289"/>
<keyword evidence="2" id="KW-1133">Transmembrane helix</keyword>
<dbReference type="Proteomes" id="UP000237000">
    <property type="component" value="Unassembled WGS sequence"/>
</dbReference>
<feature type="transmembrane region" description="Helical" evidence="2">
    <location>
        <begin position="464"/>
        <end position="485"/>
    </location>
</feature>
<keyword evidence="2" id="KW-0812">Transmembrane</keyword>
<evidence type="ECO:0000256" key="2">
    <source>
        <dbReference type="SAM" id="Phobius"/>
    </source>
</evidence>
<feature type="transmembrane region" description="Helical" evidence="2">
    <location>
        <begin position="403"/>
        <end position="425"/>
    </location>
</feature>
<name>A0A2P5D289_TREOI</name>
<feature type="transmembrane region" description="Helical" evidence="2">
    <location>
        <begin position="497"/>
        <end position="519"/>
    </location>
</feature>
<sequence length="757" mass="85410">MNPYPFGTHRLAHRCNRYYPSPNITLDSASIARIEPDGTGPSGNGSGRRDLTEETEKMRTKCRVWWPKELSLRETSPSEYLLFGWFVSSSSNSLDVVVAFARTEASLSGLESGLQGILHETNEKMPVSLQDKSEFSLLGHCTVDLGSNGKLSRVGVEEDEESKSSRNVFGKKFGRRISECHKVDGLEQDRRISMGNSWIQLVCYSCEKFGRDVFCIPKLHHIHWNGQIVSQCDVHFIFYETPTFGAHHFSLQSRSSFEEVKAPLRKPKWVEELHQKQPLCDMDAIILAVNCATAARMLFGRHLDPKRSVSWFFAFMWHLFAMSVASLSTLLYIVLQSLYSLLSYASSSWIYITSTKVFNTAGLNIRIRSSQILYWPLFLQDRGIRFLSCVEYAEKAAMQRHSLWSSLVADVFLGNLIGLVLLFHAESASLWVLNFADEVTNKLLRSGCVWLMGVPAGFKLNTELATVLGMISLNAVQIWSTLWIFVGLDVIFFIKALAILGIVFGVTLPAALIIDLITLATLHVSTIHCLISLLYSTQIQAIASLWRLFRGQKWNPLRQRLDSYDYSVKQHIVGSLLFTPLLLLLPTTCVFYIFFSILDTTISLICMLIGITISAIHATPYIKIFFRLARPRRFPSGIWFDIVSCRCDTSDSYDAIDSPSEKLPLKKDMSKENSSSMISFLRSNFMTLGQVVLPHYKTVFSGISRSSIAASAYEVLTGKRMGSTLVADLPSPMPWVSIPCKDYWFLCRDSIMGCRRA</sequence>
<dbReference type="Pfam" id="PF05024">
    <property type="entry name" value="Gpi1"/>
    <property type="match status" value="1"/>
</dbReference>
<organism evidence="3 4">
    <name type="scientific">Trema orientale</name>
    <name type="common">Charcoal tree</name>
    <name type="synonym">Celtis orientalis</name>
    <dbReference type="NCBI Taxonomy" id="63057"/>
    <lineage>
        <taxon>Eukaryota</taxon>
        <taxon>Viridiplantae</taxon>
        <taxon>Streptophyta</taxon>
        <taxon>Embryophyta</taxon>
        <taxon>Tracheophyta</taxon>
        <taxon>Spermatophyta</taxon>
        <taxon>Magnoliopsida</taxon>
        <taxon>eudicotyledons</taxon>
        <taxon>Gunneridae</taxon>
        <taxon>Pentapetalae</taxon>
        <taxon>rosids</taxon>
        <taxon>fabids</taxon>
        <taxon>Rosales</taxon>
        <taxon>Cannabaceae</taxon>
        <taxon>Trema</taxon>
    </lineage>
</organism>
<keyword evidence="2" id="KW-0472">Membrane</keyword>